<dbReference type="AlphaFoldDB" id="A0A963Z090"/>
<keyword evidence="3" id="KW-1185">Reference proteome</keyword>
<gene>
    <name evidence="2" type="ORF">ACELLULO517_08785</name>
</gene>
<organism evidence="2 3">
    <name type="scientific">Acidisoma cellulosilyticum</name>
    <dbReference type="NCBI Taxonomy" id="2802395"/>
    <lineage>
        <taxon>Bacteria</taxon>
        <taxon>Pseudomonadati</taxon>
        <taxon>Pseudomonadota</taxon>
        <taxon>Alphaproteobacteria</taxon>
        <taxon>Acetobacterales</taxon>
        <taxon>Acidocellaceae</taxon>
        <taxon>Acidisoma</taxon>
    </lineage>
</organism>
<dbReference type="RefSeq" id="WP_227306964.1">
    <property type="nucleotide sequence ID" value="NZ_JAESVA010000003.1"/>
</dbReference>
<feature type="region of interest" description="Disordered" evidence="1">
    <location>
        <begin position="42"/>
        <end position="75"/>
    </location>
</feature>
<evidence type="ECO:0000256" key="1">
    <source>
        <dbReference type="SAM" id="MobiDB-lite"/>
    </source>
</evidence>
<dbReference type="Proteomes" id="UP000721844">
    <property type="component" value="Unassembled WGS sequence"/>
</dbReference>
<evidence type="ECO:0000313" key="3">
    <source>
        <dbReference type="Proteomes" id="UP000721844"/>
    </source>
</evidence>
<evidence type="ECO:0000313" key="2">
    <source>
        <dbReference type="EMBL" id="MCB8880326.1"/>
    </source>
</evidence>
<comment type="caution">
    <text evidence="2">The sequence shown here is derived from an EMBL/GenBank/DDBJ whole genome shotgun (WGS) entry which is preliminary data.</text>
</comment>
<accession>A0A963Z090</accession>
<sequence length="91" mass="10022">MSTPVHDWVKPRLDALVAEGVKNGMDREVLVAVLTDIVEGSGYNLAETTEADQLQPDGRTDPRQEPVSTGTLPVTREEWFPYSVSTLPDPE</sequence>
<reference evidence="2 3" key="1">
    <citation type="journal article" date="2021" name="Microorganisms">
        <title>Acidisoma silvae sp. nov. and Acidisomacellulosilytica sp. nov., Two Acidophilic Bacteria Isolated from Decaying Wood, Hydrolyzing Cellulose and Producing Poly-3-hydroxybutyrate.</title>
        <authorList>
            <person name="Mieszkin S."/>
            <person name="Pouder E."/>
            <person name="Uroz S."/>
            <person name="Simon-Colin C."/>
            <person name="Alain K."/>
        </authorList>
    </citation>
    <scope>NUCLEOTIDE SEQUENCE [LARGE SCALE GENOMIC DNA]</scope>
    <source>
        <strain evidence="2 3">HW T5.17</strain>
    </source>
</reference>
<name>A0A963Z090_9PROT</name>
<dbReference type="EMBL" id="JAESVA010000003">
    <property type="protein sequence ID" value="MCB8880326.1"/>
    <property type="molecule type" value="Genomic_DNA"/>
</dbReference>
<proteinExistence type="predicted"/>
<protein>
    <submittedName>
        <fullName evidence="2">Uncharacterized protein</fullName>
    </submittedName>
</protein>